<keyword evidence="5" id="KW-0408">Iron</keyword>
<dbReference type="FunFam" id="3.40.50.300:FF:001278">
    <property type="entry name" value="Iron-sulfur cluster carrier protein"/>
    <property type="match status" value="1"/>
</dbReference>
<dbReference type="GO" id="GO:0051539">
    <property type="term" value="F:4 iron, 4 sulfur cluster binding"/>
    <property type="evidence" value="ECO:0007669"/>
    <property type="project" value="UniProtKB-KW"/>
</dbReference>
<dbReference type="EMBL" id="JBDJPC010000003">
    <property type="protein sequence ID" value="KAL1509359.1"/>
    <property type="molecule type" value="Genomic_DNA"/>
</dbReference>
<gene>
    <name evidence="8" type="ORF">ABEB36_004113</name>
</gene>
<keyword evidence="6" id="KW-0411">Iron-sulfur</keyword>
<evidence type="ECO:0000256" key="1">
    <source>
        <dbReference type="ARBA" id="ARBA00022485"/>
    </source>
</evidence>
<evidence type="ECO:0000256" key="5">
    <source>
        <dbReference type="ARBA" id="ARBA00023004"/>
    </source>
</evidence>
<evidence type="ECO:0000256" key="7">
    <source>
        <dbReference type="ARBA" id="ARBA00024036"/>
    </source>
</evidence>
<comment type="caution">
    <text evidence="8">The sequence shown here is derived from an EMBL/GenBank/DDBJ whole genome shotgun (WGS) entry which is preliminary data.</text>
</comment>
<accession>A0ABD1F2K3</accession>
<name>A0ABD1F2K3_HYPHA</name>
<dbReference type="Proteomes" id="UP001566132">
    <property type="component" value="Unassembled WGS sequence"/>
</dbReference>
<evidence type="ECO:0000256" key="4">
    <source>
        <dbReference type="ARBA" id="ARBA00022840"/>
    </source>
</evidence>
<keyword evidence="3" id="KW-0547">Nucleotide-binding</keyword>
<proteinExistence type="inferred from homology"/>
<keyword evidence="4" id="KW-0067">ATP-binding</keyword>
<evidence type="ECO:0000256" key="3">
    <source>
        <dbReference type="ARBA" id="ARBA00022741"/>
    </source>
</evidence>
<sequence>MFKYNSFINLMLENVKQRQSQYLLKCSCKPFSIDSRQEELMRRSLPKQKPIEGVKNIVVVSSGKGGVGKSTTAVNLAVALTLVEPNKKVGLLDTDIFGPTVPLMMNLHHPPLITKSKLMEPLINYGVKCMSFGFLIEEGAPIIWRGLMVMQALEKLMRQVHWEDIDYLIVDTPPGTGDTHLSLIQNIPINGVVLVTTPHTAALQVTRRGTIMYKKLNIPIIGLVENMSTIKCPSCSSSISIFGDGAKKLCEELDLNILERFPLKNSVSEGGDNGIPVVLDENNDQSILYKNLAKRVTNFLRKVNK</sequence>
<dbReference type="InterPro" id="IPR000808">
    <property type="entry name" value="Mrp-like_CS"/>
</dbReference>
<organism evidence="8 9">
    <name type="scientific">Hypothenemus hampei</name>
    <name type="common">Coffee berry borer</name>
    <dbReference type="NCBI Taxonomy" id="57062"/>
    <lineage>
        <taxon>Eukaryota</taxon>
        <taxon>Metazoa</taxon>
        <taxon>Ecdysozoa</taxon>
        <taxon>Arthropoda</taxon>
        <taxon>Hexapoda</taxon>
        <taxon>Insecta</taxon>
        <taxon>Pterygota</taxon>
        <taxon>Neoptera</taxon>
        <taxon>Endopterygota</taxon>
        <taxon>Coleoptera</taxon>
        <taxon>Polyphaga</taxon>
        <taxon>Cucujiformia</taxon>
        <taxon>Curculionidae</taxon>
        <taxon>Scolytinae</taxon>
        <taxon>Hypothenemus</taxon>
    </lineage>
</organism>
<keyword evidence="1" id="KW-0004">4Fe-4S</keyword>
<evidence type="ECO:0000313" key="8">
    <source>
        <dbReference type="EMBL" id="KAL1509359.1"/>
    </source>
</evidence>
<dbReference type="Pfam" id="PF10609">
    <property type="entry name" value="ParA"/>
    <property type="match status" value="1"/>
</dbReference>
<dbReference type="PROSITE" id="PS01215">
    <property type="entry name" value="MRP"/>
    <property type="match status" value="1"/>
</dbReference>
<keyword evidence="9" id="KW-1185">Reference proteome</keyword>
<dbReference type="InterPro" id="IPR019591">
    <property type="entry name" value="Mrp/NBP35_ATP-bd"/>
</dbReference>
<evidence type="ECO:0000256" key="2">
    <source>
        <dbReference type="ARBA" id="ARBA00022723"/>
    </source>
</evidence>
<reference evidence="8 9" key="1">
    <citation type="submission" date="2024-05" db="EMBL/GenBank/DDBJ databases">
        <title>Genetic variation in Jamaican populations of the coffee berry borer (Hypothenemus hampei).</title>
        <authorList>
            <person name="Errbii M."/>
            <person name="Myrie A."/>
        </authorList>
    </citation>
    <scope>NUCLEOTIDE SEQUENCE [LARGE SCALE GENOMIC DNA]</scope>
    <source>
        <strain evidence="8">JA-Hopewell-2020-01-JO</strain>
        <tissue evidence="8">Whole body</tissue>
    </source>
</reference>
<dbReference type="GO" id="GO:0005524">
    <property type="term" value="F:ATP binding"/>
    <property type="evidence" value="ECO:0007669"/>
    <property type="project" value="UniProtKB-KW"/>
</dbReference>
<evidence type="ECO:0000256" key="6">
    <source>
        <dbReference type="ARBA" id="ARBA00023014"/>
    </source>
</evidence>
<dbReference type="HAMAP" id="MF_02040">
    <property type="entry name" value="Mrp_NBP35"/>
    <property type="match status" value="1"/>
</dbReference>
<protein>
    <recommendedName>
        <fullName evidence="10">Iron-sulfur protein NUBPL</fullName>
    </recommendedName>
</protein>
<evidence type="ECO:0000313" key="9">
    <source>
        <dbReference type="Proteomes" id="UP001566132"/>
    </source>
</evidence>
<keyword evidence="2" id="KW-0479">Metal-binding</keyword>
<dbReference type="InterPro" id="IPR033756">
    <property type="entry name" value="YlxH/NBP35"/>
</dbReference>
<dbReference type="InterPro" id="IPR027417">
    <property type="entry name" value="P-loop_NTPase"/>
</dbReference>
<dbReference type="GO" id="GO:0046872">
    <property type="term" value="F:metal ion binding"/>
    <property type="evidence" value="ECO:0007669"/>
    <property type="project" value="UniProtKB-KW"/>
</dbReference>
<dbReference type="PANTHER" id="PTHR42961">
    <property type="entry name" value="IRON-SULFUR PROTEIN NUBPL"/>
    <property type="match status" value="1"/>
</dbReference>
<dbReference type="CDD" id="cd02037">
    <property type="entry name" value="Mrp_NBP35"/>
    <property type="match status" value="1"/>
</dbReference>
<dbReference type="SUPFAM" id="SSF52540">
    <property type="entry name" value="P-loop containing nucleoside triphosphate hydrolases"/>
    <property type="match status" value="1"/>
</dbReference>
<dbReference type="PANTHER" id="PTHR42961:SF2">
    <property type="entry name" value="IRON-SULFUR PROTEIN NUBPL"/>
    <property type="match status" value="1"/>
</dbReference>
<dbReference type="Gene3D" id="3.40.50.300">
    <property type="entry name" value="P-loop containing nucleotide triphosphate hydrolases"/>
    <property type="match status" value="1"/>
</dbReference>
<dbReference type="AlphaFoldDB" id="A0ABD1F2K3"/>
<comment type="similarity">
    <text evidence="7">Belongs to the Mrp/NBP35 ATP-binding proteins family.</text>
</comment>
<evidence type="ECO:0008006" key="10">
    <source>
        <dbReference type="Google" id="ProtNLM"/>
    </source>
</evidence>
<dbReference type="InterPro" id="IPR044304">
    <property type="entry name" value="NUBPL-like"/>
</dbReference>